<dbReference type="EMBL" id="SIUB01000001">
    <property type="protein sequence ID" value="TBN54951.1"/>
    <property type="molecule type" value="Genomic_DNA"/>
</dbReference>
<protein>
    <submittedName>
        <fullName evidence="4">DNA starvation/stationary phase protection protein</fullName>
    </submittedName>
</protein>
<dbReference type="PANTHER" id="PTHR42932">
    <property type="entry name" value="GENERAL STRESS PROTEIN 20U"/>
    <property type="match status" value="1"/>
</dbReference>
<dbReference type="SUPFAM" id="SSF47240">
    <property type="entry name" value="Ferritin-like"/>
    <property type="match status" value="1"/>
</dbReference>
<dbReference type="PRINTS" id="PR01346">
    <property type="entry name" value="HELNAPAPROT"/>
</dbReference>
<dbReference type="InterPro" id="IPR009078">
    <property type="entry name" value="Ferritin-like_SF"/>
</dbReference>
<evidence type="ECO:0000256" key="1">
    <source>
        <dbReference type="ARBA" id="ARBA00009497"/>
    </source>
</evidence>
<evidence type="ECO:0000313" key="5">
    <source>
        <dbReference type="Proteomes" id="UP000291613"/>
    </source>
</evidence>
<keyword evidence="5" id="KW-1185">Reference proteome</keyword>
<dbReference type="PANTHER" id="PTHR42932:SF3">
    <property type="entry name" value="DNA PROTECTION DURING STARVATION PROTEIN"/>
    <property type="match status" value="1"/>
</dbReference>
<dbReference type="PIRSF" id="PIRSF005900">
    <property type="entry name" value="Dps"/>
    <property type="match status" value="1"/>
</dbReference>
<reference evidence="4 5" key="1">
    <citation type="submission" date="2019-02" db="EMBL/GenBank/DDBJ databases">
        <title>Hansschlegelia quercus sp. nov., a novel methylotrophic bacterium from buds of oak (Quercus robur L.).</title>
        <authorList>
            <person name="Agafonova N.V."/>
            <person name="Kaparullina E.N."/>
            <person name="Grouzdev D.S."/>
            <person name="Doronina N.V."/>
        </authorList>
    </citation>
    <scope>NUCLEOTIDE SEQUENCE [LARGE SCALE GENOMIC DNA]</scope>
    <source>
        <strain evidence="4 5">Dub</strain>
    </source>
</reference>
<proteinExistence type="inferred from homology"/>
<accession>A0A4Q9GN92</accession>
<evidence type="ECO:0000259" key="3">
    <source>
        <dbReference type="Pfam" id="PF00210"/>
    </source>
</evidence>
<dbReference type="AlphaFoldDB" id="A0A4Q9GN92"/>
<comment type="similarity">
    <text evidence="1 2">Belongs to the Dps family.</text>
</comment>
<dbReference type="InterPro" id="IPR008331">
    <property type="entry name" value="Ferritin_DPS_dom"/>
</dbReference>
<dbReference type="Proteomes" id="UP000291613">
    <property type="component" value="Unassembled WGS sequence"/>
</dbReference>
<evidence type="ECO:0000313" key="4">
    <source>
        <dbReference type="EMBL" id="TBN54951.1"/>
    </source>
</evidence>
<name>A0A4Q9GN92_9HYPH</name>
<dbReference type="OrthoDB" id="9797687at2"/>
<comment type="caution">
    <text evidence="4">The sequence shown here is derived from an EMBL/GenBank/DDBJ whole genome shotgun (WGS) entry which is preliminary data.</text>
</comment>
<organism evidence="4 5">
    <name type="scientific">Hansschlegelia quercus</name>
    <dbReference type="NCBI Taxonomy" id="2528245"/>
    <lineage>
        <taxon>Bacteria</taxon>
        <taxon>Pseudomonadati</taxon>
        <taxon>Pseudomonadota</taxon>
        <taxon>Alphaproteobacteria</taxon>
        <taxon>Hyphomicrobiales</taxon>
        <taxon>Methylopilaceae</taxon>
        <taxon>Hansschlegelia</taxon>
    </lineage>
</organism>
<dbReference type="Pfam" id="PF00210">
    <property type="entry name" value="Ferritin"/>
    <property type="match status" value="1"/>
</dbReference>
<dbReference type="InterPro" id="IPR012347">
    <property type="entry name" value="Ferritin-like"/>
</dbReference>
<gene>
    <name evidence="4" type="ORF">EYR15_02020</name>
</gene>
<feature type="domain" description="Ferritin/DPS" evidence="3">
    <location>
        <begin position="49"/>
        <end position="168"/>
    </location>
</feature>
<dbReference type="InterPro" id="IPR002177">
    <property type="entry name" value="DPS_DNA-bd"/>
</dbReference>
<dbReference type="Gene3D" id="1.20.1260.10">
    <property type="match status" value="1"/>
</dbReference>
<sequence>MSQASAVSNVRPISKGIDVGISDIDRKAIAEMLSEVTVQTYRTLLRSQVVHWNVVGPLFQPIHTLTEQHYTELFAAIDLIAERIRALGHAVPTGKAAAGLDRALSLGDRTTAKAMIEELIEDHQSIARLIREGATEAEDRNDFVTHDLMANRLAFHEKAVWMLRATIAD</sequence>
<evidence type="ECO:0000256" key="2">
    <source>
        <dbReference type="RuleBase" id="RU003875"/>
    </source>
</evidence>
<dbReference type="CDD" id="cd01043">
    <property type="entry name" value="DPS"/>
    <property type="match status" value="1"/>
</dbReference>
<dbReference type="GO" id="GO:0008199">
    <property type="term" value="F:ferric iron binding"/>
    <property type="evidence" value="ECO:0007669"/>
    <property type="project" value="InterPro"/>
</dbReference>